<proteinExistence type="predicted"/>
<name>A0A1I7Y0F9_9BILA</name>
<evidence type="ECO:0000313" key="1">
    <source>
        <dbReference type="Proteomes" id="UP000095287"/>
    </source>
</evidence>
<evidence type="ECO:0000313" key="2">
    <source>
        <dbReference type="WBParaSite" id="L893_g1148.t1"/>
    </source>
</evidence>
<dbReference type="Proteomes" id="UP000095287">
    <property type="component" value="Unplaced"/>
</dbReference>
<keyword evidence="1" id="KW-1185">Reference proteome</keyword>
<protein>
    <submittedName>
        <fullName evidence="2">C2H2-type domain-containing protein</fullName>
    </submittedName>
</protein>
<accession>A0A1I7Y0F9</accession>
<dbReference type="WBParaSite" id="L893_g1148.t1">
    <property type="protein sequence ID" value="L893_g1148.t1"/>
    <property type="gene ID" value="L893_g1148"/>
</dbReference>
<sequence length="312" mass="37504">MIHLTRTRRARWDAVTRSYVYYYRWQDRFIPRRRLAREQRRLDRMAIDAVLPDWLATFRDLDLNGKKKEEPPADWVTAFRLLGLVEKEEEEPPRSEDVKAAMVGWLNTFRHIAVDEREPLPQNIPTPQRWKCSQCPTKTRGTLENRLNHINRHRQLWISCPEVYCRQEILLDGLVAHLRTAHGKKKKSLKSYERAHLRNEKDRLTREAMDLLQLYFPPKFHCLKCGQNVPKGRSERRDHVGAHLGIEIRCPYNRIGVCSHRGRVLSTKRHLRFAHCESLRRLREIWVRRELETWTRWYNSVVDAEMRNYFHG</sequence>
<organism evidence="1 2">
    <name type="scientific">Steinernema glaseri</name>
    <dbReference type="NCBI Taxonomy" id="37863"/>
    <lineage>
        <taxon>Eukaryota</taxon>
        <taxon>Metazoa</taxon>
        <taxon>Ecdysozoa</taxon>
        <taxon>Nematoda</taxon>
        <taxon>Chromadorea</taxon>
        <taxon>Rhabditida</taxon>
        <taxon>Tylenchina</taxon>
        <taxon>Panagrolaimomorpha</taxon>
        <taxon>Strongyloidoidea</taxon>
        <taxon>Steinernematidae</taxon>
        <taxon>Steinernema</taxon>
    </lineage>
</organism>
<dbReference type="AlphaFoldDB" id="A0A1I7Y0F9"/>
<reference evidence="2" key="1">
    <citation type="submission" date="2016-11" db="UniProtKB">
        <authorList>
            <consortium name="WormBaseParasite"/>
        </authorList>
    </citation>
    <scope>IDENTIFICATION</scope>
</reference>